<keyword evidence="4 13" id="KW-0378">Hydrolase</keyword>
<keyword evidence="1 13" id="KW-0540">Nuclease</keyword>
<comment type="function">
    <text evidence="13">The heterodimer acts as both an ATP-dependent DNA helicase and an ATP-dependent, dual-direction single-stranded exonuclease. Recognizes the chi site generating a DNA molecule suitable for the initiation of homologous recombination. The AddA nuclease domain is required for chi fragment generation; this subunit has the helicase and 3' -&gt; 5' nuclease activities.</text>
</comment>
<dbReference type="PANTHER" id="PTHR11070:SF48">
    <property type="entry name" value="ATP-DEPENDENT HELICASE_NUCLEASE SUBUNIT A"/>
    <property type="match status" value="1"/>
</dbReference>
<evidence type="ECO:0000256" key="11">
    <source>
        <dbReference type="ARBA" id="ARBA00034617"/>
    </source>
</evidence>
<dbReference type="GO" id="GO:0008408">
    <property type="term" value="F:3'-5' exonuclease activity"/>
    <property type="evidence" value="ECO:0007669"/>
    <property type="project" value="UniProtKB-UniRule"/>
</dbReference>
<feature type="domain" description="UvrD-like helicase ATP-binding" evidence="16">
    <location>
        <begin position="3"/>
        <end position="490"/>
    </location>
</feature>
<dbReference type="GO" id="GO:0043138">
    <property type="term" value="F:3'-5' DNA helicase activity"/>
    <property type="evidence" value="ECO:0007669"/>
    <property type="project" value="UniProtKB-UniRule"/>
</dbReference>
<evidence type="ECO:0000256" key="5">
    <source>
        <dbReference type="ARBA" id="ARBA00022806"/>
    </source>
</evidence>
<dbReference type="SUPFAM" id="SSF52980">
    <property type="entry name" value="Restriction endonuclease-like"/>
    <property type="match status" value="1"/>
</dbReference>
<evidence type="ECO:0000256" key="1">
    <source>
        <dbReference type="ARBA" id="ARBA00022722"/>
    </source>
</evidence>
<comment type="catalytic activity">
    <reaction evidence="11 13">
        <text>Couples ATP hydrolysis with the unwinding of duplex DNA by translocating in the 3'-5' direction.</text>
        <dbReference type="EC" id="5.6.2.4"/>
    </reaction>
</comment>
<dbReference type="Gene3D" id="6.10.250.2380">
    <property type="match status" value="1"/>
</dbReference>
<evidence type="ECO:0000256" key="10">
    <source>
        <dbReference type="ARBA" id="ARBA00023235"/>
    </source>
</evidence>
<evidence type="ECO:0000256" key="2">
    <source>
        <dbReference type="ARBA" id="ARBA00022741"/>
    </source>
</evidence>
<dbReference type="EMBL" id="LSRS01000006">
    <property type="protein sequence ID" value="KAF1084246.1"/>
    <property type="molecule type" value="Genomic_DNA"/>
</dbReference>
<evidence type="ECO:0000256" key="3">
    <source>
        <dbReference type="ARBA" id="ARBA00022763"/>
    </source>
</evidence>
<keyword evidence="7 13" id="KW-0067">ATP-binding</keyword>
<dbReference type="PANTHER" id="PTHR11070">
    <property type="entry name" value="UVRD / RECB / PCRA DNA HELICASE FAMILY MEMBER"/>
    <property type="match status" value="1"/>
</dbReference>
<dbReference type="GO" id="GO:0005829">
    <property type="term" value="C:cytosol"/>
    <property type="evidence" value="ECO:0007669"/>
    <property type="project" value="TreeGrafter"/>
</dbReference>
<dbReference type="EC" id="3.1.-.-" evidence="13"/>
<evidence type="ECO:0000256" key="13">
    <source>
        <dbReference type="HAMAP-Rule" id="MF_01451"/>
    </source>
</evidence>
<evidence type="ECO:0000259" key="17">
    <source>
        <dbReference type="PROSITE" id="PS51217"/>
    </source>
</evidence>
<gene>
    <name evidence="13 18" type="primary">addA</name>
    <name evidence="18" type="ORF">SPSYN_02650</name>
</gene>
<dbReference type="Gene3D" id="3.40.50.300">
    <property type="entry name" value="P-loop containing nucleotide triphosphate hydrolases"/>
    <property type="match status" value="3"/>
</dbReference>
<comment type="caution">
    <text evidence="18">The sequence shown here is derived from an EMBL/GenBank/DDBJ whole genome shotgun (WGS) entry which is preliminary data.</text>
</comment>
<keyword evidence="8 13" id="KW-0238">DNA-binding</keyword>
<keyword evidence="2 13" id="KW-0547">Nucleotide-binding</keyword>
<dbReference type="InterPro" id="IPR011335">
    <property type="entry name" value="Restrct_endonuc-II-like"/>
</dbReference>
<keyword evidence="10 13" id="KW-0413">Isomerase</keyword>
<dbReference type="EC" id="5.6.2.4" evidence="13"/>
<keyword evidence="3 13" id="KW-0227">DNA damage</keyword>
<keyword evidence="9 13" id="KW-0234">DNA repair</keyword>
<comment type="catalytic activity">
    <reaction evidence="12 13">
        <text>ATP + H2O = ADP + phosphate + H(+)</text>
        <dbReference type="Rhea" id="RHEA:13065"/>
        <dbReference type="ChEBI" id="CHEBI:15377"/>
        <dbReference type="ChEBI" id="CHEBI:15378"/>
        <dbReference type="ChEBI" id="CHEBI:30616"/>
        <dbReference type="ChEBI" id="CHEBI:43474"/>
        <dbReference type="ChEBI" id="CHEBI:456216"/>
        <dbReference type="EC" id="5.6.2.4"/>
    </reaction>
</comment>
<comment type="similarity">
    <text evidence="13">Belongs to the helicase family. AddA subfamily.</text>
</comment>
<dbReference type="RefSeq" id="WP_161822927.1">
    <property type="nucleotide sequence ID" value="NZ_LSRS01000006.1"/>
</dbReference>
<reference evidence="18" key="1">
    <citation type="submission" date="2016-02" db="EMBL/GenBank/DDBJ databases">
        <title>Draft Genome Sequence of Sporotomaculum syntrophicum Strain FB, a Syntrophic Benzoate Degrader.</title>
        <authorList>
            <person name="Nobu M.K."/>
            <person name="Narihiro T."/>
            <person name="Qiu Y.-L."/>
            <person name="Ohashi A."/>
            <person name="Liu W.-T."/>
            <person name="Yuji S."/>
        </authorList>
    </citation>
    <scope>NUCLEOTIDE SEQUENCE</scope>
    <source>
        <strain evidence="18">FB</strain>
    </source>
</reference>
<protein>
    <recommendedName>
        <fullName evidence="13">ATP-dependent helicase/nuclease subunit A</fullName>
        <ecNumber evidence="13">3.1.-.-</ecNumber>
        <ecNumber evidence="13">5.6.2.4</ecNumber>
    </recommendedName>
    <alternativeName>
        <fullName evidence="13">ATP-dependent helicase/nuclease AddA</fullName>
    </alternativeName>
    <alternativeName>
        <fullName evidence="13">DNA 3'-5' helicase AddA</fullName>
    </alternativeName>
</protein>
<feature type="compositionally biased region" description="Acidic residues" evidence="15">
    <location>
        <begin position="582"/>
        <end position="601"/>
    </location>
</feature>
<evidence type="ECO:0000259" key="16">
    <source>
        <dbReference type="PROSITE" id="PS51198"/>
    </source>
</evidence>
<dbReference type="InterPro" id="IPR014017">
    <property type="entry name" value="DNA_helicase_UvrD-like_C"/>
</dbReference>
<feature type="domain" description="UvrD-like helicase C-terminal" evidence="17">
    <location>
        <begin position="567"/>
        <end position="858"/>
    </location>
</feature>
<evidence type="ECO:0000256" key="7">
    <source>
        <dbReference type="ARBA" id="ARBA00022840"/>
    </source>
</evidence>
<comment type="cofactor">
    <cofactor evidence="13">
        <name>Mg(2+)</name>
        <dbReference type="ChEBI" id="CHEBI:18420"/>
    </cofactor>
</comment>
<dbReference type="GO" id="GO:0005524">
    <property type="term" value="F:ATP binding"/>
    <property type="evidence" value="ECO:0007669"/>
    <property type="project" value="UniProtKB-UniRule"/>
</dbReference>
<evidence type="ECO:0000256" key="8">
    <source>
        <dbReference type="ARBA" id="ARBA00023125"/>
    </source>
</evidence>
<evidence type="ECO:0000256" key="14">
    <source>
        <dbReference type="PROSITE-ProRule" id="PRU00560"/>
    </source>
</evidence>
<accession>A0A9D2WNX8</accession>
<dbReference type="GO" id="GO:0003690">
    <property type="term" value="F:double-stranded DNA binding"/>
    <property type="evidence" value="ECO:0007669"/>
    <property type="project" value="UniProtKB-UniRule"/>
</dbReference>
<dbReference type="Proteomes" id="UP000798488">
    <property type="component" value="Unassembled WGS sequence"/>
</dbReference>
<dbReference type="GO" id="GO:0000724">
    <property type="term" value="P:double-strand break repair via homologous recombination"/>
    <property type="evidence" value="ECO:0007669"/>
    <property type="project" value="UniProtKB-UniRule"/>
</dbReference>
<dbReference type="InterPro" id="IPR038726">
    <property type="entry name" value="PDDEXK_AddAB-type"/>
</dbReference>
<sequence>MTETWTPEQINAITSRDDRLLVAAAAGAGKTAVLVERIIRRITDHADPVDVDRLLVVTFTNAAAAEMRERIGQAINRALEREPGSVLLHRQLALLQRASISTLHSFCLELVRQHFYQLELDPAFRVADDAEAALIQLDALEEVFENRFAAEEQSFLALADCYGGQQDDTGLQELVLELYKFSRSTPQPGAWLSRLPEWFNLPEETAVDDLPWFIIIKESIQNELNGVRDMLKQAMQIAGCSGGPQPYLVALEEDILLLDDLVKACAVGWDKLYRQFNAIVFSKLANCKKGTADEDLKKTVQKLRNTAKERIQKIRRRYFNRPAEMLLNELRQMTPLMGTLAGLVGQFAVQYQQAKKARGVVDFSDLEHYALQILQEMPAAAGGGGSVETDSTTSGDIRPSTVALELRGRFAEVLVDEYQDINAVQETILSLLAGSGGRSDPCLFMVGDVKQSIYRFRLSEPGLFMHKYQRFAAADGEGRLITLTRNYRSHQSVVDGVNYIFRQIMSFAVGEMDYNTRDELVCAAEYPASPGAAEENAVVIDVDTGGFVRQASRLKGSAITGEAVELHLIDLSAGQGAIPGADENDSTADEEDVSNQGTEPEEDLDALQLEARIVARQIIRLFEEGFQVYDNREGQKGYRRLTYRDVVVLLRATIGRANVFVEEFGRLGIPAYAELNTGYFEATEVETMLALLKIIDNPRQDVPLAAVLRSPLAGFDSEALAQIRLYGGPGDFYDAVVLSTMKGPEELAGPLTQFLKRLERWRTMARRCSLAELVWSLYRETGYYDFVGGLPGGSQRQANLRALYSRVRQYEATAYRGLFRFMRFIERIRDNSGDMGAARSLGESENVVRIMSIHKSKGLEFPVVIVAGLGKRFNLKDLNKSVLMHRNLGLGPQLVDTKQRVAYPTVAKLAVRDKLRAETLAEEMRVLYVAMTRAREKLILVGGVRRLRDCSTQWCAAVGQTQIQLPAWLTSGARHCLDWLGPALARHRDGAPLRELAGAVTPSVPLEDPAMANNGALPGGAAVWGDSSSWRLFIWDSTIRQQQADALPSATYMEQLRRLEPVSEASPLAKQVESRLNWRYPYQLYQSLPARATVTDLKYMTQLLADTAGDVQQQPSMDFQRSLASRPLFMQKKSKLTAAERGQALHLVMQLLDLKGNLETDGISEQIDLMVEQEKLSRDQAAVVQPETVARFWSSSLGQRILQSSQVYRELPFTLALPIKQVYPEVTGSGSSDETVLVQGIIDCLADEKEGLLLVDYKTDRYTPDTLLQTASRYYSQLALYIRAAERITGRGVTAAYFYMFYGGDTLTYKNEEVLGRVINFNKLI</sequence>
<dbReference type="InterPro" id="IPR000212">
    <property type="entry name" value="DNA_helicase_UvrD/REP"/>
</dbReference>
<dbReference type="Pfam" id="PF13361">
    <property type="entry name" value="UvrD_C"/>
    <property type="match status" value="1"/>
</dbReference>
<dbReference type="Pfam" id="PF12705">
    <property type="entry name" value="PDDEXK_1"/>
    <property type="match status" value="1"/>
</dbReference>
<evidence type="ECO:0000256" key="12">
    <source>
        <dbReference type="ARBA" id="ARBA00048988"/>
    </source>
</evidence>
<dbReference type="HAMAP" id="MF_01451">
    <property type="entry name" value="AddA"/>
    <property type="match status" value="1"/>
</dbReference>
<organism evidence="18 19">
    <name type="scientific">Sporotomaculum syntrophicum</name>
    <dbReference type="NCBI Taxonomy" id="182264"/>
    <lineage>
        <taxon>Bacteria</taxon>
        <taxon>Bacillati</taxon>
        <taxon>Bacillota</taxon>
        <taxon>Clostridia</taxon>
        <taxon>Eubacteriales</taxon>
        <taxon>Desulfallaceae</taxon>
        <taxon>Sporotomaculum</taxon>
    </lineage>
</organism>
<dbReference type="OrthoDB" id="9810135at2"/>
<dbReference type="PROSITE" id="PS51217">
    <property type="entry name" value="UVRD_HELICASE_CTER"/>
    <property type="match status" value="1"/>
</dbReference>
<evidence type="ECO:0000313" key="19">
    <source>
        <dbReference type="Proteomes" id="UP000798488"/>
    </source>
</evidence>
<dbReference type="FunFam" id="3.40.50.300:FF:001236">
    <property type="entry name" value="ATP-dependent helicase/nuclease subunit A"/>
    <property type="match status" value="1"/>
</dbReference>
<dbReference type="Pfam" id="PF00580">
    <property type="entry name" value="UvrD-helicase"/>
    <property type="match status" value="1"/>
</dbReference>
<proteinExistence type="inferred from homology"/>
<dbReference type="SUPFAM" id="SSF52540">
    <property type="entry name" value="P-loop containing nucleoside triphosphate hydrolases"/>
    <property type="match status" value="1"/>
</dbReference>
<evidence type="ECO:0000256" key="15">
    <source>
        <dbReference type="SAM" id="MobiDB-lite"/>
    </source>
</evidence>
<evidence type="ECO:0000256" key="4">
    <source>
        <dbReference type="ARBA" id="ARBA00022801"/>
    </source>
</evidence>
<name>A0A9D2WNX8_9FIRM</name>
<dbReference type="InterPro" id="IPR011604">
    <property type="entry name" value="PDDEXK-like_dom_sf"/>
</dbReference>
<keyword evidence="19" id="KW-1185">Reference proteome</keyword>
<dbReference type="PROSITE" id="PS51198">
    <property type="entry name" value="UVRD_HELICASE_ATP_BIND"/>
    <property type="match status" value="1"/>
</dbReference>
<evidence type="ECO:0000313" key="18">
    <source>
        <dbReference type="EMBL" id="KAF1084246.1"/>
    </source>
</evidence>
<comment type="subunit">
    <text evidence="13">Heterodimer of AddA and AddB/RexB.</text>
</comment>
<dbReference type="Gene3D" id="3.90.320.10">
    <property type="match status" value="1"/>
</dbReference>
<dbReference type="InterPro" id="IPR014152">
    <property type="entry name" value="AddA"/>
</dbReference>
<keyword evidence="5 13" id="KW-0347">Helicase</keyword>
<dbReference type="InterPro" id="IPR027417">
    <property type="entry name" value="P-loop_NTPase"/>
</dbReference>
<feature type="binding site" evidence="14">
    <location>
        <begin position="24"/>
        <end position="31"/>
    </location>
    <ligand>
        <name>ATP</name>
        <dbReference type="ChEBI" id="CHEBI:30616"/>
    </ligand>
</feature>
<dbReference type="InterPro" id="IPR014016">
    <property type="entry name" value="UvrD-like_ATP-bd"/>
</dbReference>
<feature type="region of interest" description="Disordered" evidence="15">
    <location>
        <begin position="579"/>
        <end position="601"/>
    </location>
</feature>
<dbReference type="GO" id="GO:0033202">
    <property type="term" value="C:DNA helicase complex"/>
    <property type="evidence" value="ECO:0007669"/>
    <property type="project" value="TreeGrafter"/>
</dbReference>
<evidence type="ECO:0000256" key="9">
    <source>
        <dbReference type="ARBA" id="ARBA00023204"/>
    </source>
</evidence>
<evidence type="ECO:0000256" key="6">
    <source>
        <dbReference type="ARBA" id="ARBA00022839"/>
    </source>
</evidence>
<keyword evidence="6 13" id="KW-0269">Exonuclease</keyword>